<evidence type="ECO:0000313" key="3">
    <source>
        <dbReference type="EMBL" id="CAD9626267.1"/>
    </source>
</evidence>
<evidence type="ECO:0000256" key="1">
    <source>
        <dbReference type="ARBA" id="ARBA00008779"/>
    </source>
</evidence>
<dbReference type="PANTHER" id="PTHR43108">
    <property type="entry name" value="N-ACETYLGLUCOSAMINE-6-SULFATASE FAMILY MEMBER"/>
    <property type="match status" value="1"/>
</dbReference>
<reference evidence="3" key="1">
    <citation type="submission" date="2021-01" db="EMBL/GenBank/DDBJ databases">
        <authorList>
            <person name="Corre E."/>
            <person name="Pelletier E."/>
            <person name="Niang G."/>
            <person name="Scheremetjew M."/>
            <person name="Finn R."/>
            <person name="Kale V."/>
            <person name="Holt S."/>
            <person name="Cochrane G."/>
            <person name="Meng A."/>
            <person name="Brown T."/>
            <person name="Cohen L."/>
        </authorList>
    </citation>
    <scope>NUCLEOTIDE SEQUENCE</scope>
    <source>
        <strain evidence="3">SM1012Den-03</strain>
    </source>
</reference>
<protein>
    <recommendedName>
        <fullName evidence="2">Sulfatase N-terminal domain-containing protein</fullName>
    </recommendedName>
</protein>
<dbReference type="EMBL" id="HBGZ01029132">
    <property type="protein sequence ID" value="CAD9626267.1"/>
    <property type="molecule type" value="Transcribed_RNA"/>
</dbReference>
<dbReference type="InterPro" id="IPR017850">
    <property type="entry name" value="Alkaline_phosphatase_core_sf"/>
</dbReference>
<comment type="similarity">
    <text evidence="1">Belongs to the sulfatase family.</text>
</comment>
<dbReference type="AlphaFoldDB" id="A0A7S2PY93"/>
<dbReference type="InterPro" id="IPR000917">
    <property type="entry name" value="Sulfatase_N"/>
</dbReference>
<feature type="domain" description="Sulfatase N-terminal" evidence="2">
    <location>
        <begin position="107"/>
        <end position="456"/>
    </location>
</feature>
<evidence type="ECO:0000259" key="2">
    <source>
        <dbReference type="Pfam" id="PF00884"/>
    </source>
</evidence>
<gene>
    <name evidence="3" type="ORF">SMAR0320_LOCUS20703</name>
</gene>
<dbReference type="PANTHER" id="PTHR43108:SF6">
    <property type="entry name" value="N-SULPHOGLUCOSAMINE SULPHOHYDROLASE"/>
    <property type="match status" value="1"/>
</dbReference>
<organism evidence="3">
    <name type="scientific">Skeletonema marinoi</name>
    <dbReference type="NCBI Taxonomy" id="267567"/>
    <lineage>
        <taxon>Eukaryota</taxon>
        <taxon>Sar</taxon>
        <taxon>Stramenopiles</taxon>
        <taxon>Ochrophyta</taxon>
        <taxon>Bacillariophyta</taxon>
        <taxon>Coscinodiscophyceae</taxon>
        <taxon>Thalassiosirophycidae</taxon>
        <taxon>Thalassiosirales</taxon>
        <taxon>Skeletonemataceae</taxon>
        <taxon>Skeletonema</taxon>
        <taxon>Skeletonema marinoi-dohrnii complex</taxon>
    </lineage>
</organism>
<proteinExistence type="inferred from homology"/>
<dbReference type="Gene3D" id="3.40.720.10">
    <property type="entry name" value="Alkaline Phosphatase, subunit A"/>
    <property type="match status" value="1"/>
</dbReference>
<sequence length="608" mass="70557">MVRTLQSQQSRVSRMLVILLITLSVILVAILVSVHQLDVFSIPQHTTREQDMPDNHPLHDKMSRNVDTNQLLVDKAQRARWLAHQRKQKERELQQQMEEDEKQPPMNILLFYADDWRHDTMGAAGNPIVKTPFIDALAKEGVRFVENCVTTSICWISRATLYTGQYLARHHFEMLGRGRTLLKDGKPVEMKLEVPANETLYSLMKKKAKYFVGHAGKLGLWIDHQEYLGEGTFDYFVDEDGWHWREMGGKMVHITDKNTGDALRFLKMWEQKGKPKQKPFFLNVAYFATHAVDGDTRQYMPQNKSMAMYENDTIPIPATATEEAWQKMPYFFRPKSGGMNEGRTRWMWRYDESDKHQRMMKNYYRMASEVDTSVGIILKELEMQGQLNNTMIIFTTDNGNFHAEHGLADKWYPHQESIRVPLVIKDPRMSPEFFGTTNDEFTLNIDLAATVLAAAGLDPLPTMMGRDMSILYRKNGFEGEVAATTSQSRRKAFASTNGRQYIDPSSDGGGKYHSGSESSWRTEFFYEHPMHSHPDYIPSSEALVRKDYKYFYWPNFKYEQLFDLKNDPGELNDLITSKNPVHQTKLKEMRKRFVELKMMAHSDLPVIL</sequence>
<dbReference type="SUPFAM" id="SSF53649">
    <property type="entry name" value="Alkaline phosphatase-like"/>
    <property type="match status" value="1"/>
</dbReference>
<accession>A0A7S2PY93</accession>
<dbReference type="Pfam" id="PF00884">
    <property type="entry name" value="Sulfatase"/>
    <property type="match status" value="1"/>
</dbReference>
<name>A0A7S2PY93_9STRA</name>